<dbReference type="Proteomes" id="UP000187486">
    <property type="component" value="Unassembled WGS sequence"/>
</dbReference>
<dbReference type="InterPro" id="IPR025326">
    <property type="entry name" value="DUF4232"/>
</dbReference>
<dbReference type="OrthoDB" id="3268346at2"/>
<feature type="domain" description="DUF4232" evidence="3">
    <location>
        <begin position="81"/>
        <end position="214"/>
    </location>
</feature>
<proteinExistence type="predicted"/>
<keyword evidence="5" id="KW-1185">Reference proteome</keyword>
<dbReference type="AlphaFoldDB" id="A0A1R0KLH7"/>
<evidence type="ECO:0000256" key="2">
    <source>
        <dbReference type="SAM" id="SignalP"/>
    </source>
</evidence>
<feature type="signal peptide" evidence="2">
    <location>
        <begin position="1"/>
        <end position="28"/>
    </location>
</feature>
<dbReference type="RefSeq" id="WP_076164018.1">
    <property type="nucleotide sequence ID" value="NZ_JBEZVB010000055.1"/>
</dbReference>
<organism evidence="4 5">
    <name type="scientific">Amycolatopsis coloradensis</name>
    <dbReference type="NCBI Taxonomy" id="76021"/>
    <lineage>
        <taxon>Bacteria</taxon>
        <taxon>Bacillati</taxon>
        <taxon>Actinomycetota</taxon>
        <taxon>Actinomycetes</taxon>
        <taxon>Pseudonocardiales</taxon>
        <taxon>Pseudonocardiaceae</taxon>
        <taxon>Amycolatopsis</taxon>
    </lineage>
</organism>
<comment type="caution">
    <text evidence="4">The sequence shown here is derived from an EMBL/GenBank/DDBJ whole genome shotgun (WGS) entry which is preliminary data.</text>
</comment>
<keyword evidence="2" id="KW-0732">Signal</keyword>
<sequence length="218" mass="21729">MTMVRSKMISIGGLIAGTAGLLLLSACGSETAPVAQSSSATPSSSAPETSVAPSASSSPAPAPAPQPAQGPDPAPRNDGLCKAGDVKLSVANGDAAAGTVYRKLVITNSSGHACTIQGFPGVSYVTGADGHQVGEAAFRDGVKGGPVQLNNGESASADIGFVNVRNYDEAACKPTETRGLRVYLPQETASNFVAVQGLGCAGKIPGNQLTVKTFNKGA</sequence>
<feature type="compositionally biased region" description="Low complexity" evidence="1">
    <location>
        <begin position="33"/>
        <end position="59"/>
    </location>
</feature>
<dbReference type="Pfam" id="PF14016">
    <property type="entry name" value="DUF4232"/>
    <property type="match status" value="1"/>
</dbReference>
<feature type="chain" id="PRO_5039363056" description="DUF4232 domain-containing protein" evidence="2">
    <location>
        <begin position="29"/>
        <end position="218"/>
    </location>
</feature>
<accession>A0A1R0KLH7</accession>
<dbReference type="STRING" id="76021.BS329_26790"/>
<feature type="region of interest" description="Disordered" evidence="1">
    <location>
        <begin position="33"/>
        <end position="81"/>
    </location>
</feature>
<protein>
    <recommendedName>
        <fullName evidence="3">DUF4232 domain-containing protein</fullName>
    </recommendedName>
</protein>
<evidence type="ECO:0000259" key="3">
    <source>
        <dbReference type="Pfam" id="PF14016"/>
    </source>
</evidence>
<evidence type="ECO:0000313" key="4">
    <source>
        <dbReference type="EMBL" id="OLZ47518.1"/>
    </source>
</evidence>
<dbReference type="PROSITE" id="PS51257">
    <property type="entry name" value="PROKAR_LIPOPROTEIN"/>
    <property type="match status" value="1"/>
</dbReference>
<dbReference type="EMBL" id="MQUQ01000015">
    <property type="protein sequence ID" value="OLZ47518.1"/>
    <property type="molecule type" value="Genomic_DNA"/>
</dbReference>
<evidence type="ECO:0000313" key="5">
    <source>
        <dbReference type="Proteomes" id="UP000187486"/>
    </source>
</evidence>
<evidence type="ECO:0000256" key="1">
    <source>
        <dbReference type="SAM" id="MobiDB-lite"/>
    </source>
</evidence>
<reference evidence="4 5" key="1">
    <citation type="submission" date="2016-01" db="EMBL/GenBank/DDBJ databases">
        <title>Amycolatopsis coloradensis genome sequencing and assembly.</title>
        <authorList>
            <person name="Mayilraj S."/>
        </authorList>
    </citation>
    <scope>NUCLEOTIDE SEQUENCE [LARGE SCALE GENOMIC DNA]</scope>
    <source>
        <strain evidence="4 5">DSM 44225</strain>
    </source>
</reference>
<gene>
    <name evidence="4" type="ORF">BS329_26790</name>
</gene>
<feature type="compositionally biased region" description="Pro residues" evidence="1">
    <location>
        <begin position="60"/>
        <end position="74"/>
    </location>
</feature>
<name>A0A1R0KLH7_9PSEU</name>